<keyword evidence="1" id="KW-0732">Signal</keyword>
<organism evidence="2 3">
    <name type="scientific">Hymenobacter armeniacus</name>
    <dbReference type="NCBI Taxonomy" id="2771358"/>
    <lineage>
        <taxon>Bacteria</taxon>
        <taxon>Pseudomonadati</taxon>
        <taxon>Bacteroidota</taxon>
        <taxon>Cytophagia</taxon>
        <taxon>Cytophagales</taxon>
        <taxon>Hymenobacteraceae</taxon>
        <taxon>Hymenobacter</taxon>
    </lineage>
</organism>
<evidence type="ECO:0000313" key="2">
    <source>
        <dbReference type="EMBL" id="MBD2722851.1"/>
    </source>
</evidence>
<evidence type="ECO:0008006" key="4">
    <source>
        <dbReference type="Google" id="ProtNLM"/>
    </source>
</evidence>
<reference evidence="2 3" key="1">
    <citation type="submission" date="2020-09" db="EMBL/GenBank/DDBJ databases">
        <authorList>
            <person name="Kim M.K."/>
        </authorList>
    </citation>
    <scope>NUCLEOTIDE SEQUENCE [LARGE SCALE GENOMIC DNA]</scope>
    <source>
        <strain evidence="2 3">BT189</strain>
    </source>
</reference>
<proteinExistence type="predicted"/>
<sequence>MKHFSTLALLLIGLLLAARPAAAQTAAADTVPGQARFVSRVAATLCTRIQESGRTTKFESLTPKQADDLLMRLMMTSMSEQSTEYAALLAAARRQKLSSDKLGRAVGLGAVKQLSVSCPSSMSLFVRTSSAQKEMGESGAKALNDVSAEEKAVIQPLVDSICVKLRAEDARRPLQQRTAAERTELITTVMQGTIVKNMTPLMSIYSMEQLSNKDSMRAFGIKLAGIMMTQCPSYIIMLGEDAKKGKP</sequence>
<evidence type="ECO:0000313" key="3">
    <source>
        <dbReference type="Proteomes" id="UP000606003"/>
    </source>
</evidence>
<comment type="caution">
    <text evidence="2">The sequence shown here is derived from an EMBL/GenBank/DDBJ whole genome shotgun (WGS) entry which is preliminary data.</text>
</comment>
<protein>
    <recommendedName>
        <fullName evidence="4">DUF3347 domain-containing protein</fullName>
    </recommendedName>
</protein>
<feature type="signal peptide" evidence="1">
    <location>
        <begin position="1"/>
        <end position="23"/>
    </location>
</feature>
<dbReference type="Proteomes" id="UP000606003">
    <property type="component" value="Unassembled WGS sequence"/>
</dbReference>
<name>A0ABR8JVN5_9BACT</name>
<accession>A0ABR8JVN5</accession>
<feature type="chain" id="PRO_5045675609" description="DUF3347 domain-containing protein" evidence="1">
    <location>
        <begin position="24"/>
        <end position="247"/>
    </location>
</feature>
<gene>
    <name evidence="2" type="ORF">IC234_12020</name>
</gene>
<evidence type="ECO:0000256" key="1">
    <source>
        <dbReference type="SAM" id="SignalP"/>
    </source>
</evidence>
<keyword evidence="3" id="KW-1185">Reference proteome</keyword>
<dbReference type="RefSeq" id="WP_190924890.1">
    <property type="nucleotide sequence ID" value="NZ_JACXAC010000004.1"/>
</dbReference>
<dbReference type="EMBL" id="JACXAC010000004">
    <property type="protein sequence ID" value="MBD2722851.1"/>
    <property type="molecule type" value="Genomic_DNA"/>
</dbReference>